<organism evidence="2 3">
    <name type="scientific">Elasticomyces elasticus</name>
    <dbReference type="NCBI Taxonomy" id="574655"/>
    <lineage>
        <taxon>Eukaryota</taxon>
        <taxon>Fungi</taxon>
        <taxon>Dikarya</taxon>
        <taxon>Ascomycota</taxon>
        <taxon>Pezizomycotina</taxon>
        <taxon>Dothideomycetes</taxon>
        <taxon>Dothideomycetidae</taxon>
        <taxon>Mycosphaerellales</taxon>
        <taxon>Teratosphaeriaceae</taxon>
        <taxon>Elasticomyces</taxon>
    </lineage>
</organism>
<accession>A0AAN7VQP6</accession>
<protein>
    <submittedName>
        <fullName evidence="2">Uncharacterized protein</fullName>
    </submittedName>
</protein>
<evidence type="ECO:0000313" key="2">
    <source>
        <dbReference type="EMBL" id="KAK5696805.1"/>
    </source>
</evidence>
<name>A0AAN7VQP6_9PEZI</name>
<feature type="compositionally biased region" description="Polar residues" evidence="1">
    <location>
        <begin position="219"/>
        <end position="228"/>
    </location>
</feature>
<comment type="caution">
    <text evidence="2">The sequence shown here is derived from an EMBL/GenBank/DDBJ whole genome shotgun (WGS) entry which is preliminary data.</text>
</comment>
<reference evidence="2" key="1">
    <citation type="submission" date="2023-08" db="EMBL/GenBank/DDBJ databases">
        <title>Black Yeasts Isolated from many extreme environments.</title>
        <authorList>
            <person name="Coleine C."/>
            <person name="Stajich J.E."/>
            <person name="Selbmann L."/>
        </authorList>
    </citation>
    <scope>NUCLEOTIDE SEQUENCE</scope>
    <source>
        <strain evidence="2">CCFEE 5810</strain>
    </source>
</reference>
<dbReference type="Proteomes" id="UP001310594">
    <property type="component" value="Unassembled WGS sequence"/>
</dbReference>
<sequence>MANDKPAPRKKIRKSSTTPLALIFMKDGFADEHEIKCDCEGGVVPNGQTLFQCKLCNVFDHINCMVGEEHVIKRWEADNGYKCAACTLGNPKDTARFRTGARSSAVSRTSNAADDAKKKTNLRTNTTSSAEAHSTPSNLAEEDFYASLGKRAKPSSSKILKSTGLPAKGSPEAQKKVAHASDEEDVNAPSTRTVKPHGNIVTRSEQTKSGRSDVPKGTPSKTSKQIATTPADRHAKVKVVSQAARKSAFPSRRQRDDESSDESSSEGSPPRYQTRPPVATLSKEDAFYASLGARPVIGSTNGKPRSQPKKLPITSARKPARKRKVSEALSATSELSEESDTPTKDAREEIQALRRRRMRSRPDANDPMTPQGDGTGDPVKQWMTSPLSPSICCSCVGGPAGKYTDYIICVRCSSLQHNACIPSAEADTIAKGLLCEPCRNVRVEKMYSRVHDSAGKAKVETESARERFQRERDFRNEKLKVIVAERFWKEYCDLPKGQSSPEVIELTSTYFDDGKMVPIHPAPAAWVDHVLARIHRLVSPENKDLVNQIAKKDPMLMSLSHPDRLRAGLGELAVHAVHHGSMKGKKHELGLLAEVLGLEERGTYW</sequence>
<feature type="region of interest" description="Disordered" evidence="1">
    <location>
        <begin position="151"/>
        <end position="377"/>
    </location>
</feature>
<feature type="compositionally biased region" description="Basic and acidic residues" evidence="1">
    <location>
        <begin position="205"/>
        <end position="214"/>
    </location>
</feature>
<dbReference type="AlphaFoldDB" id="A0AAN7VQP6"/>
<dbReference type="EMBL" id="JAVRQU010000012">
    <property type="protein sequence ID" value="KAK5696805.1"/>
    <property type="molecule type" value="Genomic_DNA"/>
</dbReference>
<feature type="region of interest" description="Disordered" evidence="1">
    <location>
        <begin position="98"/>
        <end position="138"/>
    </location>
</feature>
<evidence type="ECO:0000256" key="1">
    <source>
        <dbReference type="SAM" id="MobiDB-lite"/>
    </source>
</evidence>
<feature type="compositionally biased region" description="Polar residues" evidence="1">
    <location>
        <begin position="101"/>
        <end position="112"/>
    </location>
</feature>
<proteinExistence type="predicted"/>
<feature type="compositionally biased region" description="Polar residues" evidence="1">
    <location>
        <begin position="122"/>
        <end position="138"/>
    </location>
</feature>
<feature type="compositionally biased region" description="Basic and acidic residues" evidence="1">
    <location>
        <begin position="341"/>
        <end position="352"/>
    </location>
</feature>
<evidence type="ECO:0000313" key="3">
    <source>
        <dbReference type="Proteomes" id="UP001310594"/>
    </source>
</evidence>
<gene>
    <name evidence="2" type="ORF">LTR97_008109</name>
</gene>